<dbReference type="PANTHER" id="PTHR21367:SF1">
    <property type="entry name" value="ARGINYL-TRNA--PROTEIN TRANSFERASE 1"/>
    <property type="match status" value="1"/>
</dbReference>
<evidence type="ECO:0000313" key="7">
    <source>
        <dbReference type="EMBL" id="TVY55174.1"/>
    </source>
</evidence>
<evidence type="ECO:0000313" key="8">
    <source>
        <dbReference type="Proteomes" id="UP000469558"/>
    </source>
</evidence>
<dbReference type="InterPro" id="IPR016181">
    <property type="entry name" value="Acyl_CoA_acyltransferase"/>
</dbReference>
<dbReference type="OrthoDB" id="74183at2759"/>
<evidence type="ECO:0000256" key="3">
    <source>
        <dbReference type="ARBA" id="ARBA00022679"/>
    </source>
</evidence>
<dbReference type="SUPFAM" id="SSF55729">
    <property type="entry name" value="Acyl-CoA N-acyltransferases (Nat)"/>
    <property type="match status" value="1"/>
</dbReference>
<dbReference type="InterPro" id="IPR030700">
    <property type="entry name" value="N-end_Aminoacyl_Trfase"/>
</dbReference>
<dbReference type="Proteomes" id="UP000469558">
    <property type="component" value="Unassembled WGS sequence"/>
</dbReference>
<evidence type="ECO:0000256" key="2">
    <source>
        <dbReference type="ARBA" id="ARBA00012025"/>
    </source>
</evidence>
<comment type="similarity">
    <text evidence="1">Belongs to the R-transferase family.</text>
</comment>
<dbReference type="PANTHER" id="PTHR21367">
    <property type="entry name" value="ARGININE-TRNA-PROTEIN TRANSFERASE 1"/>
    <property type="match status" value="1"/>
</dbReference>
<gene>
    <name evidence="7" type="ORF">LSUE1_G009610</name>
</gene>
<dbReference type="Pfam" id="PF04377">
    <property type="entry name" value="ATE_C"/>
    <property type="match status" value="1"/>
</dbReference>
<name>A0A8T9BVN1_9HELO</name>
<sequence length="448" mass="50621">MQSAASASAPAAPPDTDANLLTPIGYQNSSCGYCHNKSGSLSYYASVTSLSPEFYQSLIDRGFRRSGKLLYKPDQKNSCCPQYTIRLDSELFHASKDQRQALNRFNKYVLGEKYTKEAARLYPLSRDQAKKRNTDFDLVERVHEGERAGLKTPPEPEHALKITLEPDKFTEEKYVLFENYQRNVHNEPPSRISKGGFRNFLCSSPLTRGKKTVDGKERKLGSYHQCYRIDGKLIAIGVLDLLPQTVSAVYFMYHESVNQFSFGKLGALREIALAKEENYRWWYAGFYIHSCAKMRYKGDYSPQYMLDPESYAWDPLDAELKKKLDQRKYVSLSRERTGKALTDDTTSVMKTDVAMDDDSEEDGDPPVPDPDTPLFSRNMPGILTKEQLLEVDLDHINLRIRGQEAQTCDLMGWDGGHVEDTASMKGIIGDLVSAIGPQLATQMTVSFG</sequence>
<proteinExistence type="inferred from homology"/>
<dbReference type="EC" id="2.3.2.8" evidence="2"/>
<evidence type="ECO:0000259" key="6">
    <source>
        <dbReference type="Pfam" id="PF04377"/>
    </source>
</evidence>
<dbReference type="AlphaFoldDB" id="A0A8T9BVN1"/>
<keyword evidence="8" id="KW-1185">Reference proteome</keyword>
<dbReference type="GO" id="GO:0004057">
    <property type="term" value="F:arginyl-tRNA--protein transferase activity"/>
    <property type="evidence" value="ECO:0007669"/>
    <property type="project" value="UniProtKB-EC"/>
</dbReference>
<evidence type="ECO:0000256" key="1">
    <source>
        <dbReference type="ARBA" id="ARBA00009991"/>
    </source>
</evidence>
<keyword evidence="3 7" id="KW-0808">Transferase</keyword>
<dbReference type="InterPro" id="IPR007471">
    <property type="entry name" value="N-end_Aminoacyl_Trfase_N"/>
</dbReference>
<protein>
    <recommendedName>
        <fullName evidence="2">arginyltransferase</fullName>
        <ecNumber evidence="2">2.3.2.8</ecNumber>
    </recommendedName>
</protein>
<dbReference type="Pfam" id="PF04376">
    <property type="entry name" value="ATE_N"/>
    <property type="match status" value="1"/>
</dbReference>
<feature type="domain" description="N-end aminoacyl transferase N-terminal" evidence="5">
    <location>
        <begin position="29"/>
        <end position="100"/>
    </location>
</feature>
<organism evidence="7 8">
    <name type="scientific">Lachnellula suecica</name>
    <dbReference type="NCBI Taxonomy" id="602035"/>
    <lineage>
        <taxon>Eukaryota</taxon>
        <taxon>Fungi</taxon>
        <taxon>Dikarya</taxon>
        <taxon>Ascomycota</taxon>
        <taxon>Pezizomycotina</taxon>
        <taxon>Leotiomycetes</taxon>
        <taxon>Helotiales</taxon>
        <taxon>Lachnaceae</taxon>
        <taxon>Lachnellula</taxon>
    </lineage>
</organism>
<evidence type="ECO:0000259" key="5">
    <source>
        <dbReference type="Pfam" id="PF04376"/>
    </source>
</evidence>
<dbReference type="GO" id="GO:0005737">
    <property type="term" value="C:cytoplasm"/>
    <property type="evidence" value="ECO:0007669"/>
    <property type="project" value="TreeGrafter"/>
</dbReference>
<feature type="domain" description="N-end rule aminoacyl transferase C-terminal" evidence="6">
    <location>
        <begin position="172"/>
        <end position="307"/>
    </location>
</feature>
<dbReference type="InterPro" id="IPR007472">
    <property type="entry name" value="N-end_Aminoacyl_Trfase_C"/>
</dbReference>
<comment type="caution">
    <text evidence="7">The sequence shown here is derived from an EMBL/GenBank/DDBJ whole genome shotgun (WGS) entry which is preliminary data.</text>
</comment>
<dbReference type="EMBL" id="QGMK01002931">
    <property type="protein sequence ID" value="TVY55174.1"/>
    <property type="molecule type" value="Genomic_DNA"/>
</dbReference>
<evidence type="ECO:0000256" key="4">
    <source>
        <dbReference type="ARBA" id="ARBA00023315"/>
    </source>
</evidence>
<keyword evidence="4" id="KW-0012">Acyltransferase</keyword>
<accession>A0A8T9BVN1</accession>
<reference evidence="7 8" key="1">
    <citation type="submission" date="2018-05" db="EMBL/GenBank/DDBJ databases">
        <title>Genome sequencing and assembly of the regulated plant pathogen Lachnellula willkommii and related sister species for the development of diagnostic species identification markers.</title>
        <authorList>
            <person name="Giroux E."/>
            <person name="Bilodeau G."/>
        </authorList>
    </citation>
    <scope>NUCLEOTIDE SEQUENCE [LARGE SCALE GENOMIC DNA]</scope>
    <source>
        <strain evidence="7 8">CBS 268.59</strain>
    </source>
</reference>